<sequence length="518" mass="57415">MFRNILATTSPVELAAAELYEALCLEMPAPPPLLLKLPRELRDNIFRQLIYTIYEDRTTPEERRLCPKPLLRHLVGPTLATSPVRGIMQTNAQLRSEFGQELYRHAHEESTITASAAADHGPPANANNNNNNVGHLPGTIQLLLPPHPIAPNVAALLAEAQQARRNHHLLRAVWNPAAMPRIPHYLAQHLRSFSFTLAVPAASTRREPFVFTGTHSNNVYATITFTGVGDGYHRDWNVLHDDFDVAVHSALAALPVLEELDVAMSLAPGSYRYNVRGGHGGEGSKDDDAFCVKTGRVTGIEVPGMMGSREGERKKNDKKNKKEERPTEESNDGLVRPRKKRKTSHSKAVDGHHECTCEHAGTAAAAGGFNGAVQPVVVQPGARLKRFKKSMVIRFAGLDDLQFTYSSQEDKFKNGRRVGVTRVQRSIEFFSEWSAAPRAELAAFFGVTSRTMLGITEPYSMPMDDVLPEMYERWKRSDGTLSRDRVKVLIGEWLENMAEHEAALREALMQGIASATQA</sequence>
<feature type="compositionally biased region" description="Basic and acidic residues" evidence="1">
    <location>
        <begin position="309"/>
        <end position="328"/>
    </location>
</feature>
<proteinExistence type="predicted"/>
<protein>
    <submittedName>
        <fullName evidence="2">Uncharacterized protein</fullName>
    </submittedName>
</protein>
<feature type="region of interest" description="Disordered" evidence="1">
    <location>
        <begin position="301"/>
        <end position="352"/>
    </location>
</feature>
<gene>
    <name evidence="2" type="ORF">DIS24_g12380</name>
</gene>
<accession>A0AA39WC50</accession>
<evidence type="ECO:0000313" key="3">
    <source>
        <dbReference type="Proteomes" id="UP001175001"/>
    </source>
</evidence>
<organism evidence="2 3">
    <name type="scientific">Lasiodiplodia hormozganensis</name>
    <dbReference type="NCBI Taxonomy" id="869390"/>
    <lineage>
        <taxon>Eukaryota</taxon>
        <taxon>Fungi</taxon>
        <taxon>Dikarya</taxon>
        <taxon>Ascomycota</taxon>
        <taxon>Pezizomycotina</taxon>
        <taxon>Dothideomycetes</taxon>
        <taxon>Dothideomycetes incertae sedis</taxon>
        <taxon>Botryosphaeriales</taxon>
        <taxon>Botryosphaeriaceae</taxon>
        <taxon>Lasiodiplodia</taxon>
    </lineage>
</organism>
<name>A0AA39WC50_9PEZI</name>
<keyword evidence="3" id="KW-1185">Reference proteome</keyword>
<dbReference type="EMBL" id="JAUJDW010000261">
    <property type="protein sequence ID" value="KAK0609236.1"/>
    <property type="molecule type" value="Genomic_DNA"/>
</dbReference>
<reference evidence="2" key="1">
    <citation type="submission" date="2023-06" db="EMBL/GenBank/DDBJ databases">
        <title>Multi-omics analyses reveal the molecular pathogenesis toolkit of Lasiodiplodia hormozganensis, a cross-kingdom pathogen.</title>
        <authorList>
            <person name="Felix C."/>
            <person name="Meneses R."/>
            <person name="Goncalves M.F.M."/>
            <person name="Tilleman L."/>
            <person name="Duarte A.S."/>
            <person name="Jorrin-Novo J.V."/>
            <person name="Van De Peer Y."/>
            <person name="Deforce D."/>
            <person name="Van Nieuwerburgh F."/>
            <person name="Esteves A.C."/>
            <person name="Alves A."/>
        </authorList>
    </citation>
    <scope>NUCLEOTIDE SEQUENCE</scope>
    <source>
        <strain evidence="2">CBS 339.90</strain>
    </source>
</reference>
<dbReference type="AlphaFoldDB" id="A0AA39WC50"/>
<dbReference type="Proteomes" id="UP001175001">
    <property type="component" value="Unassembled WGS sequence"/>
</dbReference>
<feature type="compositionally biased region" description="Basic residues" evidence="1">
    <location>
        <begin position="336"/>
        <end position="345"/>
    </location>
</feature>
<comment type="caution">
    <text evidence="2">The sequence shown here is derived from an EMBL/GenBank/DDBJ whole genome shotgun (WGS) entry which is preliminary data.</text>
</comment>
<evidence type="ECO:0000313" key="2">
    <source>
        <dbReference type="EMBL" id="KAK0609236.1"/>
    </source>
</evidence>
<evidence type="ECO:0000256" key="1">
    <source>
        <dbReference type="SAM" id="MobiDB-lite"/>
    </source>
</evidence>